<dbReference type="SMR" id="A0A7M7Q796"/>
<dbReference type="InParanoid" id="A0A7M7Q796"/>
<sequence length="286" mass="32633">MANYDIDQILDQVPPLKLNPESISSPVFDNHNNNIAAENETASLIAEKGVLEIAPAAEEVLVDNPATEVLSMFTTKEDIQNLLQSIIDHFDKQNSKLLEVFKQKFEALDTKLKGIDVKLINMQKDIDELKTWTVNNRPFAADDSIMPLATLAEKHKLNLPLKVLQDFDEFNLKLTLESELYKDLKAQLICTVNADNKEFLDELTKLLKKLLSREILTSHTAQRLSSTKKPIFKSTNFYICLKDSLMHVYSGKKVIEDEVLCKIIGAIINNAYDWEGHRHKRQRLNN</sequence>
<protein>
    <submittedName>
        <fullName evidence="1">Uncharacterized protein</fullName>
    </submittedName>
</protein>
<organism evidence="1 2">
    <name type="scientific">Nasonia vitripennis</name>
    <name type="common">Parasitic wasp</name>
    <dbReference type="NCBI Taxonomy" id="7425"/>
    <lineage>
        <taxon>Eukaryota</taxon>
        <taxon>Metazoa</taxon>
        <taxon>Ecdysozoa</taxon>
        <taxon>Arthropoda</taxon>
        <taxon>Hexapoda</taxon>
        <taxon>Insecta</taxon>
        <taxon>Pterygota</taxon>
        <taxon>Neoptera</taxon>
        <taxon>Endopterygota</taxon>
        <taxon>Hymenoptera</taxon>
        <taxon>Apocrita</taxon>
        <taxon>Proctotrupomorpha</taxon>
        <taxon>Chalcidoidea</taxon>
        <taxon>Pteromalidae</taxon>
        <taxon>Pteromalinae</taxon>
        <taxon>Nasonia</taxon>
    </lineage>
</organism>
<name>A0A7M7Q796_NASVI</name>
<accession>A0A7M7Q796</accession>
<dbReference type="RefSeq" id="XP_031782784.1">
    <property type="nucleotide sequence ID" value="XM_031926924.1"/>
</dbReference>
<dbReference type="GeneID" id="103315426"/>
<proteinExistence type="predicted"/>
<dbReference type="OrthoDB" id="7697863at2759"/>
<evidence type="ECO:0000313" key="1">
    <source>
        <dbReference type="EnsemblMetazoa" id="XP_031782784"/>
    </source>
</evidence>
<dbReference type="EnsemblMetazoa" id="XM_031926924">
    <property type="protein sequence ID" value="XP_031782784"/>
    <property type="gene ID" value="LOC103315426"/>
</dbReference>
<evidence type="ECO:0000313" key="2">
    <source>
        <dbReference type="Proteomes" id="UP000002358"/>
    </source>
</evidence>
<dbReference type="KEGG" id="nvi:103315426"/>
<dbReference type="Proteomes" id="UP000002358">
    <property type="component" value="Chromosome 1"/>
</dbReference>
<keyword evidence="2" id="KW-1185">Reference proteome</keyword>
<dbReference type="AlphaFoldDB" id="A0A7M7Q796"/>
<reference evidence="1" key="1">
    <citation type="submission" date="2021-01" db="UniProtKB">
        <authorList>
            <consortium name="EnsemblMetazoa"/>
        </authorList>
    </citation>
    <scope>IDENTIFICATION</scope>
</reference>